<dbReference type="InterPro" id="IPR046373">
    <property type="entry name" value="Acyl-CoA_Oxase/DH_mid-dom_sf"/>
</dbReference>
<dbReference type="GO" id="GO:0016712">
    <property type="term" value="F:oxidoreductase activity, acting on paired donors, with incorporation or reduction of molecular oxygen, reduced flavin or flavoprotein as one donor, and incorporation of one atom of oxygen"/>
    <property type="evidence" value="ECO:0007669"/>
    <property type="project" value="TreeGrafter"/>
</dbReference>
<dbReference type="GO" id="GO:0005737">
    <property type="term" value="C:cytoplasm"/>
    <property type="evidence" value="ECO:0007669"/>
    <property type="project" value="TreeGrafter"/>
</dbReference>
<dbReference type="Pfam" id="PF02771">
    <property type="entry name" value="Acyl-CoA_dh_N"/>
    <property type="match status" value="1"/>
</dbReference>
<dbReference type="SUPFAM" id="SSF47203">
    <property type="entry name" value="Acyl-CoA dehydrogenase C-terminal domain-like"/>
    <property type="match status" value="1"/>
</dbReference>
<sequence>MTTALTPNAVPRSADPIKSEVDYETLAEKFRPIFADIAQGVVERERDHVLPFQQIDALKNAGFGAVRVPTTHGGSGASIPQLIRLLVELSSADSNITQALRGHFAFVEDRLVADPGPERDIWLRRFAEGQLVGNAWTEIGDVALGEANTKVSPAPDADHFLANGAKFYSTGSIFADWIDLYSQRTDTGAFVIAAVEARQPGVTHSDDWNGFGQQTTGSGSSVYEDAIVQPENIFDFSTRFKYQTAFYQLFHLATLAGIAKAATIEISRRVASRTRTFSHGNAPRYAQDSQIQQVVGEVSSAAFAAEAVALHAAQSSQWAYEAAFSGSPEEEKAANIAAEIDSGRGQVASIGLVVPATAKIFDALGASGVSRDLDLDRFWRNARTVASHNPVVFKSKVVGDYEINRTEPIYVWAIGTAPTEKDEQA</sequence>
<accession>A0A2A5JHV4</accession>
<dbReference type="GO" id="GO:0050660">
    <property type="term" value="F:flavin adenine dinucleotide binding"/>
    <property type="evidence" value="ECO:0007669"/>
    <property type="project" value="InterPro"/>
</dbReference>
<dbReference type="InterPro" id="IPR013786">
    <property type="entry name" value="AcylCoA_DH/ox_N"/>
</dbReference>
<comment type="similarity">
    <text evidence="2">Belongs to the HpaH/HsaA monooxygenase family.</text>
</comment>
<evidence type="ECO:0000256" key="2">
    <source>
        <dbReference type="ARBA" id="ARBA00049661"/>
    </source>
</evidence>
<evidence type="ECO:0000259" key="4">
    <source>
        <dbReference type="Pfam" id="PF08028"/>
    </source>
</evidence>
<dbReference type="PANTHER" id="PTHR48083:SF19">
    <property type="entry name" value="FLAVIN-DEPENDENT MONOOXYGENASE, OXYGENASE SUBUNIT HSAA"/>
    <property type="match status" value="1"/>
</dbReference>
<dbReference type="PIRSF" id="PIRSF016578">
    <property type="entry name" value="HsaA"/>
    <property type="match status" value="1"/>
</dbReference>
<dbReference type="InterPro" id="IPR036250">
    <property type="entry name" value="AcylCo_DH-like_C"/>
</dbReference>
<keyword evidence="5" id="KW-0503">Monooxygenase</keyword>
<dbReference type="InterPro" id="IPR050741">
    <property type="entry name" value="Acyl-CoA_dehydrogenase"/>
</dbReference>
<dbReference type="PANTHER" id="PTHR48083">
    <property type="entry name" value="MEDIUM-CHAIN SPECIFIC ACYL-COA DEHYDROGENASE, MITOCHONDRIAL-RELATED"/>
    <property type="match status" value="1"/>
</dbReference>
<protein>
    <submittedName>
        <fullName evidence="5">Monooxygenase</fullName>
    </submittedName>
</protein>
<dbReference type="GO" id="GO:0003995">
    <property type="term" value="F:acyl-CoA dehydrogenase activity"/>
    <property type="evidence" value="ECO:0007669"/>
    <property type="project" value="TreeGrafter"/>
</dbReference>
<gene>
    <name evidence="5" type="ORF">CHR55_04310</name>
</gene>
<dbReference type="Pfam" id="PF08028">
    <property type="entry name" value="Acyl-CoA_dh_2"/>
    <property type="match status" value="1"/>
</dbReference>
<dbReference type="Gene3D" id="2.40.110.10">
    <property type="entry name" value="Butyryl-CoA Dehydrogenase, subunit A, domain 2"/>
    <property type="match status" value="1"/>
</dbReference>
<evidence type="ECO:0000259" key="3">
    <source>
        <dbReference type="Pfam" id="PF02771"/>
    </source>
</evidence>
<evidence type="ECO:0000313" key="5">
    <source>
        <dbReference type="EMBL" id="PCK28551.1"/>
    </source>
</evidence>
<evidence type="ECO:0000256" key="1">
    <source>
        <dbReference type="ARBA" id="ARBA00023002"/>
    </source>
</evidence>
<dbReference type="EMBL" id="NOVD01000002">
    <property type="protein sequence ID" value="PCK28551.1"/>
    <property type="molecule type" value="Genomic_DNA"/>
</dbReference>
<dbReference type="Proteomes" id="UP000230886">
    <property type="component" value="Unassembled WGS sequence"/>
</dbReference>
<dbReference type="SUPFAM" id="SSF56645">
    <property type="entry name" value="Acyl-CoA dehydrogenase NM domain-like"/>
    <property type="match status" value="1"/>
</dbReference>
<feature type="domain" description="Acyl-CoA dehydrogenase C-terminal" evidence="4">
    <location>
        <begin position="253"/>
        <end position="389"/>
    </location>
</feature>
<proteinExistence type="inferred from homology"/>
<feature type="domain" description="Acyl-CoA dehydrogenase/oxidase N-terminal" evidence="3">
    <location>
        <begin position="36"/>
        <end position="108"/>
    </location>
</feature>
<dbReference type="RefSeq" id="WP_063314974.1">
    <property type="nucleotide sequence ID" value="NZ_JASIRN010000013.1"/>
</dbReference>
<dbReference type="Gene3D" id="1.20.140.10">
    <property type="entry name" value="Butyryl-CoA Dehydrogenase, subunit A, domain 3"/>
    <property type="match status" value="1"/>
</dbReference>
<dbReference type="InterPro" id="IPR037069">
    <property type="entry name" value="AcylCoA_DH/ox_N_sf"/>
</dbReference>
<evidence type="ECO:0000313" key="6">
    <source>
        <dbReference type="Proteomes" id="UP000230886"/>
    </source>
</evidence>
<comment type="caution">
    <text evidence="5">The sequence shown here is derived from an EMBL/GenBank/DDBJ whole genome shotgun (WGS) entry which is preliminary data.</text>
</comment>
<dbReference type="GO" id="GO:0033539">
    <property type="term" value="P:fatty acid beta-oxidation using acyl-CoA dehydrogenase"/>
    <property type="evidence" value="ECO:0007669"/>
    <property type="project" value="TreeGrafter"/>
</dbReference>
<organism evidence="5 6">
    <name type="scientific">Rhodococcus qingshengii</name>
    <dbReference type="NCBI Taxonomy" id="334542"/>
    <lineage>
        <taxon>Bacteria</taxon>
        <taxon>Bacillati</taxon>
        <taxon>Actinomycetota</taxon>
        <taxon>Actinomycetes</taxon>
        <taxon>Mycobacteriales</taxon>
        <taxon>Nocardiaceae</taxon>
        <taxon>Rhodococcus</taxon>
        <taxon>Rhodococcus erythropolis group</taxon>
    </lineage>
</organism>
<dbReference type="Gene3D" id="1.10.540.10">
    <property type="entry name" value="Acyl-CoA dehydrogenase/oxidase, N-terminal domain"/>
    <property type="match status" value="1"/>
</dbReference>
<dbReference type="InterPro" id="IPR013107">
    <property type="entry name" value="Acyl-CoA_DH_C"/>
</dbReference>
<reference evidence="5 6" key="1">
    <citation type="submission" date="2017-07" db="EMBL/GenBank/DDBJ databases">
        <title>Draft sequence of Rhodococcus enclensis 23b-28.</title>
        <authorList>
            <person name="Besaury L."/>
            <person name="Sancelme M."/>
            <person name="Amato P."/>
            <person name="Lallement A."/>
            <person name="Delort A.-M."/>
        </authorList>
    </citation>
    <scope>NUCLEOTIDE SEQUENCE [LARGE SCALE GENOMIC DNA]</scope>
    <source>
        <strain evidence="5 6">23b-28</strain>
    </source>
</reference>
<name>A0A2A5JHV4_RHOSG</name>
<keyword evidence="1" id="KW-0560">Oxidoreductase</keyword>
<dbReference type="InterPro" id="IPR009100">
    <property type="entry name" value="AcylCoA_DH/oxidase_NM_dom_sf"/>
</dbReference>
<dbReference type="AlphaFoldDB" id="A0A2A5JHV4"/>